<sequence length="65" mass="7005">MKGITYLGVLVQLIGAILLIYIGFAGSNQSNTGLIIGLLLVVFGFLIHIFLDKKLNSLPSSTEKQ</sequence>
<evidence type="ECO:0000313" key="1">
    <source>
        <dbReference type="EMBL" id="TFH94362.1"/>
    </source>
</evidence>
<dbReference type="AlphaFoldDB" id="A0A4Y8WMQ3"/>
<reference evidence="1 2" key="1">
    <citation type="submission" date="2019-03" db="EMBL/GenBank/DDBJ databases">
        <title>Porphyromonas levii Isolated from the Uterus of Dairy Cows.</title>
        <authorList>
            <person name="Francis A.M."/>
        </authorList>
    </citation>
    <scope>NUCLEOTIDE SEQUENCE [LARGE SCALE GENOMIC DNA]</scope>
    <source>
        <strain evidence="1 2">AF5678</strain>
    </source>
</reference>
<accession>A0A4Y8WMQ3</accession>
<gene>
    <name evidence="1" type="ORF">E4P47_07805</name>
</gene>
<organism evidence="1 2">
    <name type="scientific">Porphyromonas levii</name>
    <dbReference type="NCBI Taxonomy" id="28114"/>
    <lineage>
        <taxon>Bacteria</taxon>
        <taxon>Pseudomonadati</taxon>
        <taxon>Bacteroidota</taxon>
        <taxon>Bacteroidia</taxon>
        <taxon>Bacteroidales</taxon>
        <taxon>Porphyromonadaceae</taxon>
        <taxon>Porphyromonas</taxon>
    </lineage>
</organism>
<dbReference type="OrthoDB" id="9960055at2"/>
<name>A0A4Y8WMQ3_9PORP</name>
<protein>
    <submittedName>
        <fullName evidence="1">Uncharacterized protein</fullName>
    </submittedName>
</protein>
<proteinExistence type="predicted"/>
<dbReference type="STRING" id="1122973.GCA_000379925_01598"/>
<dbReference type="EMBL" id="SPNC01000133">
    <property type="protein sequence ID" value="TFH94362.1"/>
    <property type="molecule type" value="Genomic_DNA"/>
</dbReference>
<dbReference type="Proteomes" id="UP000297225">
    <property type="component" value="Unassembled WGS sequence"/>
</dbReference>
<keyword evidence="2" id="KW-1185">Reference proteome</keyword>
<dbReference type="RefSeq" id="WP_134849424.1">
    <property type="nucleotide sequence ID" value="NZ_CP197400.1"/>
</dbReference>
<evidence type="ECO:0000313" key="2">
    <source>
        <dbReference type="Proteomes" id="UP000297225"/>
    </source>
</evidence>
<comment type="caution">
    <text evidence="1">The sequence shown here is derived from an EMBL/GenBank/DDBJ whole genome shotgun (WGS) entry which is preliminary data.</text>
</comment>